<organism evidence="2 3">
    <name type="scientific">Cesiribacter andamanensis AMV16</name>
    <dbReference type="NCBI Taxonomy" id="1279009"/>
    <lineage>
        <taxon>Bacteria</taxon>
        <taxon>Pseudomonadati</taxon>
        <taxon>Bacteroidota</taxon>
        <taxon>Cytophagia</taxon>
        <taxon>Cytophagales</taxon>
        <taxon>Cesiribacteraceae</taxon>
        <taxon>Cesiribacter</taxon>
    </lineage>
</organism>
<dbReference type="EMBL" id="AODQ01000100">
    <property type="protein sequence ID" value="EMR01638.1"/>
    <property type="molecule type" value="Genomic_DNA"/>
</dbReference>
<accession>M7MYV0</accession>
<evidence type="ECO:0000313" key="3">
    <source>
        <dbReference type="Proteomes" id="UP000011910"/>
    </source>
</evidence>
<dbReference type="eggNOG" id="ENOG50330VH">
    <property type="taxonomic scope" value="Bacteria"/>
</dbReference>
<evidence type="ECO:0000256" key="1">
    <source>
        <dbReference type="SAM" id="SignalP"/>
    </source>
</evidence>
<gene>
    <name evidence="2" type="ORF">ADICEAN_03234</name>
</gene>
<feature type="signal peptide" evidence="1">
    <location>
        <begin position="1"/>
        <end position="30"/>
    </location>
</feature>
<dbReference type="OrthoDB" id="838117at2"/>
<keyword evidence="1" id="KW-0732">Signal</keyword>
<feature type="chain" id="PRO_5004081475" description="DUF4168 domain-containing protein" evidence="1">
    <location>
        <begin position="31"/>
        <end position="183"/>
    </location>
</feature>
<keyword evidence="3" id="KW-1185">Reference proteome</keyword>
<dbReference type="Proteomes" id="UP000011910">
    <property type="component" value="Unassembled WGS sequence"/>
</dbReference>
<reference evidence="2 3" key="1">
    <citation type="journal article" date="2013" name="Genome Announc.">
        <title>Draft Genome Sequence of Cesiribacter andamanensis Strain AMV16T, Isolated from a Soil Sample from a Mud Volcano in the Andaman Islands, India.</title>
        <authorList>
            <person name="Shivaji S."/>
            <person name="Ara S."/>
            <person name="Begum Z."/>
            <person name="Srinivas T.N."/>
            <person name="Singh A."/>
            <person name="Kumar Pinnaka A."/>
        </authorList>
    </citation>
    <scope>NUCLEOTIDE SEQUENCE [LARGE SCALE GENOMIC DNA]</scope>
    <source>
        <strain evidence="2 3">AMV16</strain>
    </source>
</reference>
<dbReference type="STRING" id="1279009.ADICEAN_03234"/>
<name>M7MYV0_9BACT</name>
<dbReference type="RefSeq" id="WP_009196617.1">
    <property type="nucleotide sequence ID" value="NZ_AODQ01000100.1"/>
</dbReference>
<evidence type="ECO:0008006" key="4">
    <source>
        <dbReference type="Google" id="ProtNLM"/>
    </source>
</evidence>
<dbReference type="AlphaFoldDB" id="M7MYV0"/>
<comment type="caution">
    <text evidence="2">The sequence shown here is derived from an EMBL/GenBank/DDBJ whole genome shotgun (WGS) entry which is preliminary data.</text>
</comment>
<evidence type="ECO:0000313" key="2">
    <source>
        <dbReference type="EMBL" id="EMR01638.1"/>
    </source>
</evidence>
<sequence>MKNLHVGKSVGMKVTLLLSLSMFLSFAAFAQVPQQPSQPPQPNQEINETISDADLVTFVDVYVQVVEMQQEIEMAMMQAIEEENLALERFNEILQARQNQQSAEQIGASAEEMASFNNAAQKIMSVQQDAQLQMQEVIEEELGLEKYERIVLAYQQSPEVQEKVNSILQQKMEQEGMGTGEGE</sequence>
<protein>
    <recommendedName>
        <fullName evidence="4">DUF4168 domain-containing protein</fullName>
    </recommendedName>
</protein>
<proteinExistence type="predicted"/>